<organism evidence="8 9">
    <name type="scientific">Polarella glacialis</name>
    <name type="common">Dinoflagellate</name>
    <dbReference type="NCBI Taxonomy" id="89957"/>
    <lineage>
        <taxon>Eukaryota</taxon>
        <taxon>Sar</taxon>
        <taxon>Alveolata</taxon>
        <taxon>Dinophyceae</taxon>
        <taxon>Suessiales</taxon>
        <taxon>Suessiaceae</taxon>
        <taxon>Polarella</taxon>
    </lineage>
</organism>
<dbReference type="Gene3D" id="1.10.472.10">
    <property type="entry name" value="Cyclin-like"/>
    <property type="match status" value="2"/>
</dbReference>
<evidence type="ECO:0000259" key="6">
    <source>
        <dbReference type="SMART" id="SM00385"/>
    </source>
</evidence>
<dbReference type="InterPro" id="IPR036915">
    <property type="entry name" value="Cyclin-like_sf"/>
</dbReference>
<evidence type="ECO:0000256" key="2">
    <source>
        <dbReference type="ARBA" id="ARBA00023127"/>
    </source>
</evidence>
<dbReference type="InterPro" id="IPR039361">
    <property type="entry name" value="Cyclin"/>
</dbReference>
<feature type="domain" description="Cyclin-like" evidence="6">
    <location>
        <begin position="203"/>
        <end position="287"/>
    </location>
</feature>
<dbReference type="InterPro" id="IPR048258">
    <property type="entry name" value="Cyclins_cyclin-box"/>
</dbReference>
<feature type="domain" description="Cyclin C-terminal" evidence="7">
    <location>
        <begin position="296"/>
        <end position="409"/>
    </location>
</feature>
<keyword evidence="2 4" id="KW-0195">Cyclin</keyword>
<dbReference type="GO" id="GO:0051301">
    <property type="term" value="P:cell division"/>
    <property type="evidence" value="ECO:0007669"/>
    <property type="project" value="UniProtKB-KW"/>
</dbReference>
<sequence length="412" mass="44655">MAPAVSAIGMPAPQMQIAHVARTAMLMKPVSGASRGSLRPHVGAENAGPVLVSAYPATRSAGHSVPGFAQPSRAPGSLNGPSLGGGLSDITNLPKDVKLKALRNYANPGAARQGDATVPAKAIDLGADAAAAASAPSSTAHMPVNAISAGEGHGQDAKLQSVADYLPEIFDQLFREETLGMPDSGYMEQQADINAKMRAILIDWLVEVHMKYRLRTETLYLTVNLIDRYLARAPVLRKRLQLVGVVAMFIASKFEEVDPPRVKDFVYITDNTYTKEELLSMECTMLATLDFQIVVPTPAHFLDHLLRANRCEETHGKLTEYILELTLIHVRFTVCYAPSHLVAAALMLSNELMGRVPVWPASMEQQARHSEAALIGCAREMHLVLDAAPTAQLQAVRKKYSLPQHRRAAFVV</sequence>
<accession>A0A813IL97</accession>
<dbReference type="Pfam" id="PF00134">
    <property type="entry name" value="Cyclin_N"/>
    <property type="match status" value="1"/>
</dbReference>
<evidence type="ECO:0008006" key="10">
    <source>
        <dbReference type="Google" id="ProtNLM"/>
    </source>
</evidence>
<evidence type="ECO:0000256" key="1">
    <source>
        <dbReference type="ARBA" id="ARBA00022618"/>
    </source>
</evidence>
<evidence type="ECO:0000313" key="8">
    <source>
        <dbReference type="EMBL" id="CAE8652374.1"/>
    </source>
</evidence>
<dbReference type="EMBL" id="CAJNNW010010726">
    <property type="protein sequence ID" value="CAE8652374.1"/>
    <property type="molecule type" value="Genomic_DNA"/>
</dbReference>
<proteinExistence type="inferred from homology"/>
<keyword evidence="3" id="KW-0131">Cell cycle</keyword>
<feature type="region of interest" description="Disordered" evidence="5">
    <location>
        <begin position="61"/>
        <end position="81"/>
    </location>
</feature>
<dbReference type="InterPro" id="IPR004367">
    <property type="entry name" value="Cyclin_C-dom"/>
</dbReference>
<dbReference type="Pfam" id="PF02984">
    <property type="entry name" value="Cyclin_C"/>
    <property type="match status" value="1"/>
</dbReference>
<evidence type="ECO:0000259" key="7">
    <source>
        <dbReference type="SMART" id="SM01332"/>
    </source>
</evidence>
<comment type="caution">
    <text evidence="8">The sequence shown here is derived from an EMBL/GenBank/DDBJ whole genome shotgun (WGS) entry which is preliminary data.</text>
</comment>
<dbReference type="InterPro" id="IPR006671">
    <property type="entry name" value="Cyclin_N"/>
</dbReference>
<evidence type="ECO:0000256" key="4">
    <source>
        <dbReference type="RuleBase" id="RU000383"/>
    </source>
</evidence>
<keyword evidence="1" id="KW-0132">Cell division</keyword>
<evidence type="ECO:0000256" key="5">
    <source>
        <dbReference type="SAM" id="MobiDB-lite"/>
    </source>
</evidence>
<evidence type="ECO:0000313" key="9">
    <source>
        <dbReference type="Proteomes" id="UP000626109"/>
    </source>
</evidence>
<dbReference type="Proteomes" id="UP000626109">
    <property type="component" value="Unassembled WGS sequence"/>
</dbReference>
<dbReference type="AlphaFoldDB" id="A0A813IL97"/>
<dbReference type="FunFam" id="1.10.472.10:FF:000001">
    <property type="entry name" value="G2/mitotic-specific cyclin"/>
    <property type="match status" value="1"/>
</dbReference>
<dbReference type="PROSITE" id="PS00292">
    <property type="entry name" value="CYCLINS"/>
    <property type="match status" value="1"/>
</dbReference>
<dbReference type="SUPFAM" id="SSF47954">
    <property type="entry name" value="Cyclin-like"/>
    <property type="match status" value="2"/>
</dbReference>
<protein>
    <recommendedName>
        <fullName evidence="10">G2/mitotic-specific cyclin-B3</fullName>
    </recommendedName>
</protein>
<dbReference type="CDD" id="cd20507">
    <property type="entry name" value="CYCLIN_CCNB1-like_rpt1"/>
    <property type="match status" value="1"/>
</dbReference>
<dbReference type="SMART" id="SM00385">
    <property type="entry name" value="CYCLIN"/>
    <property type="match status" value="2"/>
</dbReference>
<evidence type="ECO:0000256" key="3">
    <source>
        <dbReference type="ARBA" id="ARBA00023306"/>
    </source>
</evidence>
<feature type="domain" description="Cyclin-like" evidence="6">
    <location>
        <begin position="300"/>
        <end position="383"/>
    </location>
</feature>
<gene>
    <name evidence="8" type="ORF">PGLA2088_LOCUS9651</name>
</gene>
<reference evidence="8" key="1">
    <citation type="submission" date="2021-02" db="EMBL/GenBank/DDBJ databases">
        <authorList>
            <person name="Dougan E. K."/>
            <person name="Rhodes N."/>
            <person name="Thang M."/>
            <person name="Chan C."/>
        </authorList>
    </citation>
    <scope>NUCLEOTIDE SEQUENCE</scope>
</reference>
<comment type="similarity">
    <text evidence="4">Belongs to the cyclin family.</text>
</comment>
<name>A0A813IL97_POLGL</name>
<dbReference type="InterPro" id="IPR013763">
    <property type="entry name" value="Cyclin-like_dom"/>
</dbReference>
<dbReference type="SMART" id="SM01332">
    <property type="entry name" value="Cyclin_C"/>
    <property type="match status" value="1"/>
</dbReference>
<dbReference type="PANTHER" id="PTHR10177">
    <property type="entry name" value="CYCLINS"/>
    <property type="match status" value="1"/>
</dbReference>